<dbReference type="Gene3D" id="3.40.50.1820">
    <property type="entry name" value="alpha/beta hydrolase"/>
    <property type="match status" value="1"/>
</dbReference>
<name>A0ABU5GXL1_9BACT</name>
<dbReference type="GO" id="GO:0016787">
    <property type="term" value="F:hydrolase activity"/>
    <property type="evidence" value="ECO:0007669"/>
    <property type="project" value="UniProtKB-KW"/>
</dbReference>
<dbReference type="PRINTS" id="PR00412">
    <property type="entry name" value="EPOXHYDRLASE"/>
</dbReference>
<gene>
    <name evidence="2" type="ORF">SYV04_03535</name>
</gene>
<proteinExistence type="predicted"/>
<dbReference type="InterPro" id="IPR000073">
    <property type="entry name" value="AB_hydrolase_1"/>
</dbReference>
<dbReference type="InterPro" id="IPR000639">
    <property type="entry name" value="Epox_hydrolase-like"/>
</dbReference>
<comment type="caution">
    <text evidence="2">The sequence shown here is derived from an EMBL/GenBank/DDBJ whole genome shotgun (WGS) entry which is preliminary data.</text>
</comment>
<protein>
    <submittedName>
        <fullName evidence="2">Alpha/beta fold hydrolase</fullName>
    </submittedName>
</protein>
<dbReference type="EMBL" id="JAXIVS010000001">
    <property type="protein sequence ID" value="MDY7225434.1"/>
    <property type="molecule type" value="Genomic_DNA"/>
</dbReference>
<dbReference type="Proteomes" id="UP001291309">
    <property type="component" value="Unassembled WGS sequence"/>
</dbReference>
<dbReference type="PANTHER" id="PTHR43433">
    <property type="entry name" value="HYDROLASE, ALPHA/BETA FOLD FAMILY PROTEIN"/>
    <property type="match status" value="1"/>
</dbReference>
<dbReference type="PANTHER" id="PTHR43433:SF5">
    <property type="entry name" value="AB HYDROLASE-1 DOMAIN-CONTAINING PROTEIN"/>
    <property type="match status" value="1"/>
</dbReference>
<keyword evidence="2" id="KW-0378">Hydrolase</keyword>
<sequence>MPHLSRDGFELSYDVEGQGPPVLMIQGVGVIGEGWRPQVRALSQDFQVLCFDNRGLGKSGSGKGPLSIEAMAEDARALMDAMGWKSAHVMGHSMGGLIAQQLALDCPERVRSLSLMCTFARGRDGARVTPRILWMGLRTRIGTRGMRRRSLLQMLMSKAYLRSTPVDALADRMAPLMGRDLSENPPILMQQLQAMSRHHALERLGALARIPTLVVSAEEDPIALPAFGKQLAAAIPGARYVEIPDASHAVTIQKDGEINALLRRFLDETEKSLTPAG</sequence>
<accession>A0ABU5GXL1</accession>
<reference evidence="2 3" key="1">
    <citation type="submission" date="2023-12" db="EMBL/GenBank/DDBJ databases">
        <title>the genome sequence of Hyalangium sp. s54d21.</title>
        <authorList>
            <person name="Zhang X."/>
        </authorList>
    </citation>
    <scope>NUCLEOTIDE SEQUENCE [LARGE SCALE GENOMIC DNA]</scope>
    <source>
        <strain evidence="3">s54d21</strain>
    </source>
</reference>
<dbReference type="Pfam" id="PF00561">
    <property type="entry name" value="Abhydrolase_1"/>
    <property type="match status" value="1"/>
</dbReference>
<dbReference type="SUPFAM" id="SSF53474">
    <property type="entry name" value="alpha/beta-Hydrolases"/>
    <property type="match status" value="1"/>
</dbReference>
<dbReference type="PRINTS" id="PR00111">
    <property type="entry name" value="ABHYDROLASE"/>
</dbReference>
<evidence type="ECO:0000259" key="1">
    <source>
        <dbReference type="Pfam" id="PF00561"/>
    </source>
</evidence>
<evidence type="ECO:0000313" key="3">
    <source>
        <dbReference type="Proteomes" id="UP001291309"/>
    </source>
</evidence>
<organism evidence="2 3">
    <name type="scientific">Hyalangium rubrum</name>
    <dbReference type="NCBI Taxonomy" id="3103134"/>
    <lineage>
        <taxon>Bacteria</taxon>
        <taxon>Pseudomonadati</taxon>
        <taxon>Myxococcota</taxon>
        <taxon>Myxococcia</taxon>
        <taxon>Myxococcales</taxon>
        <taxon>Cystobacterineae</taxon>
        <taxon>Archangiaceae</taxon>
        <taxon>Hyalangium</taxon>
    </lineage>
</organism>
<keyword evidence="3" id="KW-1185">Reference proteome</keyword>
<dbReference type="RefSeq" id="WP_321544144.1">
    <property type="nucleotide sequence ID" value="NZ_JAXIVS010000001.1"/>
</dbReference>
<feature type="domain" description="AB hydrolase-1" evidence="1">
    <location>
        <begin position="20"/>
        <end position="254"/>
    </location>
</feature>
<evidence type="ECO:0000313" key="2">
    <source>
        <dbReference type="EMBL" id="MDY7225434.1"/>
    </source>
</evidence>
<dbReference type="InterPro" id="IPR050471">
    <property type="entry name" value="AB_hydrolase"/>
</dbReference>
<dbReference type="InterPro" id="IPR029058">
    <property type="entry name" value="AB_hydrolase_fold"/>
</dbReference>